<dbReference type="SMART" id="SM00563">
    <property type="entry name" value="PlsC"/>
    <property type="match status" value="1"/>
</dbReference>
<name>A0A511D2X1_9PSEU</name>
<dbReference type="InterPro" id="IPR002123">
    <property type="entry name" value="Plipid/glycerol_acylTrfase"/>
</dbReference>
<dbReference type="OrthoDB" id="5184723at2"/>
<dbReference type="AlphaFoldDB" id="A0A511D2X1"/>
<dbReference type="CDD" id="cd07989">
    <property type="entry name" value="LPLAT_AGPAT-like"/>
    <property type="match status" value="1"/>
</dbReference>
<evidence type="ECO:0000256" key="2">
    <source>
        <dbReference type="ARBA" id="ARBA00022516"/>
    </source>
</evidence>
<dbReference type="PANTHER" id="PTHR10434:SF64">
    <property type="entry name" value="1-ACYL-SN-GLYCEROL-3-PHOSPHATE ACYLTRANSFERASE-RELATED"/>
    <property type="match status" value="1"/>
</dbReference>
<dbReference type="GO" id="GO:0006654">
    <property type="term" value="P:phosphatidic acid biosynthetic process"/>
    <property type="evidence" value="ECO:0007669"/>
    <property type="project" value="TreeGrafter"/>
</dbReference>
<sequence length="316" mass="32359">MSAPAPPSVADVARLRIVRPAHPGLSSATDRPGGAWMPYSPCGPACLPPAVLPRRLRIARRLCALTVLLLVALPLLWLPLPNARLRGRTVACLFRGVLRAAGVRLRVRGGRYAEPGTGVLVVANHLSWIDVLALGAVQPVRMLAKRGVRDWAVVGALAARLGTLFVDRAGLRGLPATAAAMAEALRGGAAVGVFPEGTTWCGGAAGPFRRAAFQAALDAGAQVRPVAITLRLPDGSPARAAAFIGEDTFLGALRRAMGLPGLVCELTVLPAIAPGAAADRRELAAAAGAAIAGVTGVAHPVHPGRVTRPVAAAHAV</sequence>
<organism evidence="8 9">
    <name type="scientific">Pseudonocardia asaccharolytica DSM 44247 = NBRC 16224</name>
    <dbReference type="NCBI Taxonomy" id="1123024"/>
    <lineage>
        <taxon>Bacteria</taxon>
        <taxon>Bacillati</taxon>
        <taxon>Actinomycetota</taxon>
        <taxon>Actinomycetes</taxon>
        <taxon>Pseudonocardiales</taxon>
        <taxon>Pseudonocardiaceae</taxon>
        <taxon>Pseudonocardia</taxon>
    </lineage>
</organism>
<keyword evidence="2" id="KW-0444">Lipid biosynthesis</keyword>
<gene>
    <name evidence="8" type="primary">plsC</name>
    <name evidence="8" type="ORF">PA7_29620</name>
</gene>
<accession>A0A511D2X1</accession>
<dbReference type="PANTHER" id="PTHR10434">
    <property type="entry name" value="1-ACYL-SN-GLYCEROL-3-PHOSPHATE ACYLTRANSFERASE"/>
    <property type="match status" value="1"/>
</dbReference>
<comment type="pathway">
    <text evidence="1">Lipid metabolism.</text>
</comment>
<evidence type="ECO:0000313" key="9">
    <source>
        <dbReference type="Proteomes" id="UP000321328"/>
    </source>
</evidence>
<dbReference type="SUPFAM" id="SSF69593">
    <property type="entry name" value="Glycerol-3-phosphate (1)-acyltransferase"/>
    <property type="match status" value="1"/>
</dbReference>
<dbReference type="GO" id="GO:0003841">
    <property type="term" value="F:1-acylglycerol-3-phosphate O-acyltransferase activity"/>
    <property type="evidence" value="ECO:0007669"/>
    <property type="project" value="TreeGrafter"/>
</dbReference>
<dbReference type="RefSeq" id="WP_147201133.1">
    <property type="nucleotide sequence ID" value="NZ_AUII01000022.1"/>
</dbReference>
<keyword evidence="3 8" id="KW-0808">Transferase</keyword>
<evidence type="ECO:0000256" key="5">
    <source>
        <dbReference type="ARBA" id="ARBA00023315"/>
    </source>
</evidence>
<feature type="domain" description="Phospholipid/glycerol acyltransferase" evidence="7">
    <location>
        <begin position="119"/>
        <end position="231"/>
    </location>
</feature>
<dbReference type="Pfam" id="PF01553">
    <property type="entry name" value="Acyltransferase"/>
    <property type="match status" value="1"/>
</dbReference>
<evidence type="ECO:0000256" key="3">
    <source>
        <dbReference type="ARBA" id="ARBA00022679"/>
    </source>
</evidence>
<comment type="caution">
    <text evidence="8">The sequence shown here is derived from an EMBL/GenBank/DDBJ whole genome shotgun (WGS) entry which is preliminary data.</text>
</comment>
<evidence type="ECO:0000259" key="7">
    <source>
        <dbReference type="SMART" id="SM00563"/>
    </source>
</evidence>
<keyword evidence="9" id="KW-1185">Reference proteome</keyword>
<dbReference type="EMBL" id="BJVI01000031">
    <property type="protein sequence ID" value="GEL19125.1"/>
    <property type="molecule type" value="Genomic_DNA"/>
</dbReference>
<evidence type="ECO:0000256" key="4">
    <source>
        <dbReference type="ARBA" id="ARBA00023098"/>
    </source>
</evidence>
<keyword evidence="6" id="KW-0472">Membrane</keyword>
<dbReference type="Proteomes" id="UP000321328">
    <property type="component" value="Unassembled WGS sequence"/>
</dbReference>
<keyword evidence="5 8" id="KW-0012">Acyltransferase</keyword>
<keyword evidence="4" id="KW-0443">Lipid metabolism</keyword>
<feature type="transmembrane region" description="Helical" evidence="6">
    <location>
        <begin position="62"/>
        <end position="80"/>
    </location>
</feature>
<evidence type="ECO:0000256" key="6">
    <source>
        <dbReference type="SAM" id="Phobius"/>
    </source>
</evidence>
<keyword evidence="6" id="KW-0812">Transmembrane</keyword>
<protein>
    <submittedName>
        <fullName evidence="8">1-acyl-sn-glycerol-3-phosphate acyltransferase</fullName>
    </submittedName>
</protein>
<evidence type="ECO:0000313" key="8">
    <source>
        <dbReference type="EMBL" id="GEL19125.1"/>
    </source>
</evidence>
<keyword evidence="6" id="KW-1133">Transmembrane helix</keyword>
<reference evidence="8 9" key="1">
    <citation type="submission" date="2019-07" db="EMBL/GenBank/DDBJ databases">
        <title>Whole genome shotgun sequence of Pseudonocardia asaccharolytica NBRC 16224.</title>
        <authorList>
            <person name="Hosoyama A."/>
            <person name="Uohara A."/>
            <person name="Ohji S."/>
            <person name="Ichikawa N."/>
        </authorList>
    </citation>
    <scope>NUCLEOTIDE SEQUENCE [LARGE SCALE GENOMIC DNA]</scope>
    <source>
        <strain evidence="8 9">NBRC 16224</strain>
    </source>
</reference>
<proteinExistence type="predicted"/>
<dbReference type="STRING" id="1123024.GCA_000423625_03839"/>
<evidence type="ECO:0000256" key="1">
    <source>
        <dbReference type="ARBA" id="ARBA00005189"/>
    </source>
</evidence>